<dbReference type="Gene3D" id="3.40.50.720">
    <property type="entry name" value="NAD(P)-binding Rossmann-like Domain"/>
    <property type="match status" value="1"/>
</dbReference>
<protein>
    <recommendedName>
        <fullName evidence="3">Ornithine cyclodeaminase</fullName>
    </recommendedName>
</protein>
<dbReference type="InterPro" id="IPR036291">
    <property type="entry name" value="NAD(P)-bd_dom_sf"/>
</dbReference>
<evidence type="ECO:0000313" key="1">
    <source>
        <dbReference type="EMBL" id="PZP88388.1"/>
    </source>
</evidence>
<dbReference type="RefSeq" id="WP_303678973.1">
    <property type="nucleotide sequence ID" value="NZ_JAPJOB010000009.1"/>
</dbReference>
<sequence length="139" mass="14771">MRQLVGEKDIVLSAASHFDGDQCQPEWFAPGTTVIPIFKVGFNSINSAFDLVFVDDVEGIKAWPGSRTIADPVEVAAVVRGEHAGRTSSAQRIVCHNLGIALHDIYWAAQLLELTAGAGAAVSESATVDLGVPASRLWV</sequence>
<dbReference type="SUPFAM" id="SSF51735">
    <property type="entry name" value="NAD(P)-binding Rossmann-fold domains"/>
    <property type="match status" value="1"/>
</dbReference>
<evidence type="ECO:0008006" key="3">
    <source>
        <dbReference type="Google" id="ProtNLM"/>
    </source>
</evidence>
<organism evidence="1 2">
    <name type="scientific">Lawsonella clevelandensis</name>
    <dbReference type="NCBI Taxonomy" id="1528099"/>
    <lineage>
        <taxon>Bacteria</taxon>
        <taxon>Bacillati</taxon>
        <taxon>Actinomycetota</taxon>
        <taxon>Actinomycetes</taxon>
        <taxon>Mycobacteriales</taxon>
        <taxon>Lawsonellaceae</taxon>
        <taxon>Lawsonella</taxon>
    </lineage>
</organism>
<gene>
    <name evidence="1" type="ORF">DI579_06680</name>
</gene>
<dbReference type="Proteomes" id="UP000248606">
    <property type="component" value="Unassembled WGS sequence"/>
</dbReference>
<comment type="caution">
    <text evidence="1">The sequence shown here is derived from an EMBL/GenBank/DDBJ whole genome shotgun (WGS) entry which is preliminary data.</text>
</comment>
<dbReference type="AlphaFoldDB" id="A0A2W5IAS6"/>
<reference evidence="1 2" key="1">
    <citation type="submission" date="2017-08" db="EMBL/GenBank/DDBJ databases">
        <title>Infants hospitalized years apart are colonized by the same room-sourced microbial strains.</title>
        <authorList>
            <person name="Brooks B."/>
            <person name="Olm M.R."/>
            <person name="Firek B.A."/>
            <person name="Baker R."/>
            <person name="Thomas B.C."/>
            <person name="Morowitz M.J."/>
            <person name="Banfield J.F."/>
        </authorList>
    </citation>
    <scope>NUCLEOTIDE SEQUENCE [LARGE SCALE GENOMIC DNA]</scope>
    <source>
        <strain evidence="1">S2_006_000_R1_57</strain>
    </source>
</reference>
<proteinExistence type="predicted"/>
<dbReference type="EMBL" id="QFOZ01000012">
    <property type="protein sequence ID" value="PZP88388.1"/>
    <property type="molecule type" value="Genomic_DNA"/>
</dbReference>
<name>A0A2W5IAS6_9ACTN</name>
<evidence type="ECO:0000313" key="2">
    <source>
        <dbReference type="Proteomes" id="UP000248606"/>
    </source>
</evidence>
<accession>A0A2W5IAS6</accession>